<name>A0A1V4JJX3_PATFA</name>
<feature type="region of interest" description="Disordered" evidence="1">
    <location>
        <begin position="52"/>
        <end position="78"/>
    </location>
</feature>
<proteinExistence type="predicted"/>
<dbReference type="Pfam" id="PF21950">
    <property type="entry name" value="MINION"/>
    <property type="match status" value="1"/>
</dbReference>
<gene>
    <name evidence="2" type="ORF">AV530_018872</name>
</gene>
<protein>
    <submittedName>
        <fullName evidence="2">Uncharacterized protein</fullName>
    </submittedName>
</protein>
<dbReference type="Proteomes" id="UP000190648">
    <property type="component" value="Unassembled WGS sequence"/>
</dbReference>
<dbReference type="GO" id="GO:0060538">
    <property type="term" value="P:skeletal muscle organ development"/>
    <property type="evidence" value="ECO:0007669"/>
    <property type="project" value="InterPro"/>
</dbReference>
<dbReference type="EMBL" id="LSYS01007194">
    <property type="protein sequence ID" value="OPJ72460.1"/>
    <property type="molecule type" value="Genomic_DNA"/>
</dbReference>
<accession>A0A1V4JJX3</accession>
<evidence type="ECO:0000313" key="2">
    <source>
        <dbReference type="EMBL" id="OPJ72460.1"/>
    </source>
</evidence>
<keyword evidence="3" id="KW-1185">Reference proteome</keyword>
<organism evidence="2 3">
    <name type="scientific">Patagioenas fasciata monilis</name>
    <dbReference type="NCBI Taxonomy" id="372326"/>
    <lineage>
        <taxon>Eukaryota</taxon>
        <taxon>Metazoa</taxon>
        <taxon>Chordata</taxon>
        <taxon>Craniata</taxon>
        <taxon>Vertebrata</taxon>
        <taxon>Euteleostomi</taxon>
        <taxon>Archelosauria</taxon>
        <taxon>Archosauria</taxon>
        <taxon>Dinosauria</taxon>
        <taxon>Saurischia</taxon>
        <taxon>Theropoda</taxon>
        <taxon>Coelurosauria</taxon>
        <taxon>Aves</taxon>
        <taxon>Neognathae</taxon>
        <taxon>Neoaves</taxon>
        <taxon>Columbimorphae</taxon>
        <taxon>Columbiformes</taxon>
        <taxon>Columbidae</taxon>
        <taxon>Patagioenas</taxon>
    </lineage>
</organism>
<sequence length="136" mass="15350">MELTVEWLGVEGSLELWTLERDHTSCSCHLDWWKLHVGGDEQYRLFKEKGLSSVSQSGKDPKEAPCSQRGPGGSMPVPPLAAPLLSALLARLLPLARKRLLPQLRRLGRRLRSRESRQALLTCLLCLLNLRKKVDD</sequence>
<evidence type="ECO:0000256" key="1">
    <source>
        <dbReference type="SAM" id="MobiDB-lite"/>
    </source>
</evidence>
<dbReference type="GO" id="GO:0007520">
    <property type="term" value="P:myoblast fusion"/>
    <property type="evidence" value="ECO:0007669"/>
    <property type="project" value="InterPro"/>
</dbReference>
<dbReference type="InterPro" id="IPR039014">
    <property type="entry name" value="Myomixer"/>
</dbReference>
<comment type="caution">
    <text evidence="2">The sequence shown here is derived from an EMBL/GenBank/DDBJ whole genome shotgun (WGS) entry which is preliminary data.</text>
</comment>
<dbReference type="AlphaFoldDB" id="A0A1V4JJX3"/>
<reference evidence="2 3" key="1">
    <citation type="submission" date="2016-02" db="EMBL/GenBank/DDBJ databases">
        <title>Band-tailed pigeon sequencing and assembly.</title>
        <authorList>
            <person name="Soares A.E."/>
            <person name="Novak B.J."/>
            <person name="Rice E.S."/>
            <person name="O'Connell B."/>
            <person name="Chang D."/>
            <person name="Weber S."/>
            <person name="Shapiro B."/>
        </authorList>
    </citation>
    <scope>NUCLEOTIDE SEQUENCE [LARGE SCALE GENOMIC DNA]</scope>
    <source>
        <strain evidence="2">BTP2013</strain>
        <tissue evidence="2">Blood</tissue>
    </source>
</reference>
<evidence type="ECO:0000313" key="3">
    <source>
        <dbReference type="Proteomes" id="UP000190648"/>
    </source>
</evidence>